<dbReference type="PANTHER" id="PTHR42852:SF13">
    <property type="entry name" value="PROTEIN DIPZ"/>
    <property type="match status" value="1"/>
</dbReference>
<dbReference type="AlphaFoldDB" id="A0A0G1DCP0"/>
<dbReference type="PATRIC" id="fig|1618443.3.peg.1642"/>
<dbReference type="Pfam" id="PF00578">
    <property type="entry name" value="AhpC-TSA"/>
    <property type="match status" value="1"/>
</dbReference>
<feature type="region of interest" description="Disordered" evidence="1">
    <location>
        <begin position="122"/>
        <end position="144"/>
    </location>
</feature>
<dbReference type="InterPro" id="IPR000866">
    <property type="entry name" value="AhpC/TSA"/>
</dbReference>
<dbReference type="GO" id="GO:0016491">
    <property type="term" value="F:oxidoreductase activity"/>
    <property type="evidence" value="ECO:0007669"/>
    <property type="project" value="InterPro"/>
</dbReference>
<dbReference type="PANTHER" id="PTHR42852">
    <property type="entry name" value="THIOL:DISULFIDE INTERCHANGE PROTEIN DSBE"/>
    <property type="match status" value="1"/>
</dbReference>
<dbReference type="InterPro" id="IPR036249">
    <property type="entry name" value="Thioredoxin-like_sf"/>
</dbReference>
<reference evidence="3 4" key="1">
    <citation type="journal article" date="2015" name="Nature">
        <title>rRNA introns, odd ribosomes, and small enigmatic genomes across a large radiation of phyla.</title>
        <authorList>
            <person name="Brown C.T."/>
            <person name="Hug L.A."/>
            <person name="Thomas B.C."/>
            <person name="Sharon I."/>
            <person name="Castelle C.J."/>
            <person name="Singh A."/>
            <person name="Wilkins M.J."/>
            <person name="Williams K.H."/>
            <person name="Banfield J.F."/>
        </authorList>
    </citation>
    <scope>NUCLEOTIDE SEQUENCE [LARGE SCALE GENOMIC DNA]</scope>
</reference>
<dbReference type="InterPro" id="IPR041017">
    <property type="entry name" value="Thioredoxin_10"/>
</dbReference>
<dbReference type="InterPro" id="IPR013766">
    <property type="entry name" value="Thioredoxin_domain"/>
</dbReference>
<dbReference type="STRING" id="1618443.UV73_C0018G0020"/>
<organism evidence="3 4">
    <name type="scientific">Candidatus Gottesmanbacteria bacterium GW2011_GWA2_43_14</name>
    <dbReference type="NCBI Taxonomy" id="1618443"/>
    <lineage>
        <taxon>Bacteria</taxon>
        <taxon>Candidatus Gottesmaniibacteriota</taxon>
    </lineage>
</organism>
<evidence type="ECO:0000259" key="2">
    <source>
        <dbReference type="PROSITE" id="PS51352"/>
    </source>
</evidence>
<dbReference type="PROSITE" id="PS51352">
    <property type="entry name" value="THIOREDOXIN_2"/>
    <property type="match status" value="1"/>
</dbReference>
<protein>
    <submittedName>
        <fullName evidence="3">Alkyl hydroperoxide reductase/thiol specific antioxidant/Mal allergen</fullName>
    </submittedName>
</protein>
<sequence length="270" mass="31114">MVLIDFWTYTCINCIRTLPHVTSWHEKYKDSNFTVIGVHTPEFEFEKDRKNVEMAISQYKITYPVAQDNDYGTWRAYNNHYWPAKYLIDGRGNLRYYHFGEGKYEETEEAIRSLIEETGVSLGENGGELPDQTPRGNQTPETYLGNSRAERFFSDKKLTGGTNVYKSKDNLPLHHFAYNGRFLVSEEYSRAFAGSSLVLNFYGSKVYLVIHPAEGRENKIGIKLDGREQPQLSVTRPMLYELVNLEEKGQHLLQLDFPDDGASIFAFTFG</sequence>
<feature type="compositionally biased region" description="Polar residues" evidence="1">
    <location>
        <begin position="134"/>
        <end position="144"/>
    </location>
</feature>
<evidence type="ECO:0000256" key="1">
    <source>
        <dbReference type="SAM" id="MobiDB-lite"/>
    </source>
</evidence>
<accession>A0A0G1DCP0</accession>
<comment type="caution">
    <text evidence="3">The sequence shown here is derived from an EMBL/GenBank/DDBJ whole genome shotgun (WGS) entry which is preliminary data.</text>
</comment>
<dbReference type="InterPro" id="IPR050553">
    <property type="entry name" value="Thioredoxin_ResA/DsbE_sf"/>
</dbReference>
<feature type="domain" description="Thioredoxin" evidence="2">
    <location>
        <begin position="1"/>
        <end position="116"/>
    </location>
</feature>
<name>A0A0G1DCP0_9BACT</name>
<dbReference type="Proteomes" id="UP000034894">
    <property type="component" value="Unassembled WGS sequence"/>
</dbReference>
<evidence type="ECO:0000313" key="4">
    <source>
        <dbReference type="Proteomes" id="UP000034894"/>
    </source>
</evidence>
<dbReference type="Gene3D" id="3.40.30.10">
    <property type="entry name" value="Glutaredoxin"/>
    <property type="match status" value="1"/>
</dbReference>
<dbReference type="SUPFAM" id="SSF52833">
    <property type="entry name" value="Thioredoxin-like"/>
    <property type="match status" value="1"/>
</dbReference>
<dbReference type="Gene3D" id="2.60.120.260">
    <property type="entry name" value="Galactose-binding domain-like"/>
    <property type="match status" value="1"/>
</dbReference>
<dbReference type="GO" id="GO:0016209">
    <property type="term" value="F:antioxidant activity"/>
    <property type="evidence" value="ECO:0007669"/>
    <property type="project" value="InterPro"/>
</dbReference>
<proteinExistence type="predicted"/>
<dbReference type="EMBL" id="LCFP01000018">
    <property type="protein sequence ID" value="KKS95407.1"/>
    <property type="molecule type" value="Genomic_DNA"/>
</dbReference>
<dbReference type="Pfam" id="PF17991">
    <property type="entry name" value="Thioredoxin_10"/>
    <property type="match status" value="1"/>
</dbReference>
<gene>
    <name evidence="3" type="ORF">UV73_C0018G0020</name>
</gene>
<evidence type="ECO:0000313" key="3">
    <source>
        <dbReference type="EMBL" id="KKS95407.1"/>
    </source>
</evidence>